<sequence length="483" mass="52116">MAACFHQARRMCMTASTVSFPAATANATMLLTIYIWPDKCLQHLGVHNTCRSDAPRRNPLGALAISTTHTSSCSSGSAEVRKPRCVGPAEQPPLPLQATPLGYTAAASLVRPPPNCRTDRPTPAVPSSIDCLTPQFPISSLVQSALPGPHVGLAGLARLAAALFSKDGWNSARHAHHPSHPPSSSRSFIPATPATFRSDSPTLPKALDFTAASARCPHKNAPRVKQRTSVMSGKFRLHPEPGTERHAPFRLGSAIYNTIRTGGLGSGLLVPHVLLPIYGIYVVTHRSGYWTPEFERGLTFAIALLQGVSFGSAIALSIVRYSASGKAIKGRRIEKTATDSEESSQHRIEVALRASIYLFVATMLWEYLVHSKFSPITDEQARHTSSGFLTATGPLRRFLSNESILPQPDEVRDQVSGLGLNLEGKANDLHNAIKNSPRIRVPGTQAPPKSLFLRAYQKVWYSITGGPSGLNLGLFEIGPNIRN</sequence>
<dbReference type="Proteomes" id="UP000011976">
    <property type="component" value="Unassembled WGS sequence"/>
</dbReference>
<name>M9MDK1_PSEA3</name>
<evidence type="ECO:0000256" key="2">
    <source>
        <dbReference type="SAM" id="Phobius"/>
    </source>
</evidence>
<accession>M9MDK1</accession>
<evidence type="ECO:0000313" key="3">
    <source>
        <dbReference type="EMBL" id="GAC72662.1"/>
    </source>
</evidence>
<feature type="region of interest" description="Disordered" evidence="1">
    <location>
        <begin position="171"/>
        <end position="194"/>
    </location>
</feature>
<reference evidence="4" key="1">
    <citation type="journal article" date="2013" name="Genome Announc.">
        <title>Genome sequence of the basidiomycetous yeast Pseudozyma antarctica T-34, a producer of the glycolipid biosurfactants mannosylerythritol lipids.</title>
        <authorList>
            <person name="Morita T."/>
            <person name="Koike H."/>
            <person name="Koyama Y."/>
            <person name="Hagiwara H."/>
            <person name="Ito E."/>
            <person name="Fukuoka T."/>
            <person name="Imura T."/>
            <person name="Machida M."/>
            <person name="Kitamoto D."/>
        </authorList>
    </citation>
    <scope>NUCLEOTIDE SEQUENCE [LARGE SCALE GENOMIC DNA]</scope>
    <source>
        <strain evidence="4">T-34</strain>
    </source>
</reference>
<keyword evidence="2" id="KW-1133">Transmembrane helix</keyword>
<gene>
    <name evidence="3" type="ORF">PANT_7d00215</name>
</gene>
<evidence type="ECO:0000256" key="1">
    <source>
        <dbReference type="SAM" id="MobiDB-lite"/>
    </source>
</evidence>
<feature type="transmembrane region" description="Helical" evidence="2">
    <location>
        <begin position="263"/>
        <end position="281"/>
    </location>
</feature>
<dbReference type="EMBL" id="DF196773">
    <property type="protein sequence ID" value="GAC72662.1"/>
    <property type="molecule type" value="Genomic_DNA"/>
</dbReference>
<feature type="transmembrane region" description="Helical" evidence="2">
    <location>
        <begin position="301"/>
        <end position="323"/>
    </location>
</feature>
<keyword evidence="2" id="KW-0472">Membrane</keyword>
<keyword evidence="2" id="KW-0812">Transmembrane</keyword>
<proteinExistence type="predicted"/>
<dbReference type="OrthoDB" id="3362298at2759"/>
<evidence type="ECO:0000313" key="4">
    <source>
        <dbReference type="Proteomes" id="UP000011976"/>
    </source>
</evidence>
<protein>
    <submittedName>
        <fullName evidence="3">RNA polymerase II general transcription factor BTF3 and related proteins</fullName>
    </submittedName>
</protein>
<dbReference type="AlphaFoldDB" id="M9MDK1"/>
<organism evidence="3 4">
    <name type="scientific">Pseudozyma antarctica (strain T-34)</name>
    <name type="common">Yeast</name>
    <name type="synonym">Candida antarctica</name>
    <dbReference type="NCBI Taxonomy" id="1151754"/>
    <lineage>
        <taxon>Eukaryota</taxon>
        <taxon>Fungi</taxon>
        <taxon>Dikarya</taxon>
        <taxon>Basidiomycota</taxon>
        <taxon>Ustilaginomycotina</taxon>
        <taxon>Ustilaginomycetes</taxon>
        <taxon>Ustilaginales</taxon>
        <taxon>Ustilaginaceae</taxon>
        <taxon>Moesziomyces</taxon>
    </lineage>
</organism>